<evidence type="ECO:0000256" key="1">
    <source>
        <dbReference type="SAM" id="MobiDB-lite"/>
    </source>
</evidence>
<keyword evidence="2" id="KW-1133">Transmembrane helix</keyword>
<organism evidence="4 5">
    <name type="scientific">Planococcus antarcticus DSM 14505</name>
    <dbReference type="NCBI Taxonomy" id="1185653"/>
    <lineage>
        <taxon>Bacteria</taxon>
        <taxon>Bacillati</taxon>
        <taxon>Bacillota</taxon>
        <taxon>Bacilli</taxon>
        <taxon>Bacillales</taxon>
        <taxon>Caryophanaceae</taxon>
        <taxon>Planococcus</taxon>
    </lineage>
</organism>
<keyword evidence="6" id="KW-1185">Reference proteome</keyword>
<dbReference type="Proteomes" id="UP000004725">
    <property type="component" value="Unassembled WGS sequence"/>
</dbReference>
<gene>
    <name evidence="4" type="ORF">A1A1_05087</name>
    <name evidence="3" type="ORF">BBH88_05760</name>
</gene>
<protein>
    <submittedName>
        <fullName evidence="4">Uncharacterized protein</fullName>
    </submittedName>
</protein>
<dbReference type="AlphaFoldDB" id="A0A1C7DEG6"/>
<feature type="region of interest" description="Disordered" evidence="1">
    <location>
        <begin position="1"/>
        <end position="32"/>
    </location>
</feature>
<evidence type="ECO:0000313" key="5">
    <source>
        <dbReference type="Proteomes" id="UP000004725"/>
    </source>
</evidence>
<dbReference type="Proteomes" id="UP000092661">
    <property type="component" value="Chromosome"/>
</dbReference>
<evidence type="ECO:0000256" key="2">
    <source>
        <dbReference type="SAM" id="Phobius"/>
    </source>
</evidence>
<accession>A0A1C7DEG6</accession>
<proteinExistence type="predicted"/>
<name>A0A1C7DEG6_9BACL</name>
<reference evidence="4 5" key="1">
    <citation type="journal article" date="2012" name="J. Bacteriol.">
        <title>Genome Sequence of the Antarctic Psychrophile Bacterium Planococcus antarcticus DSM 14505.</title>
        <authorList>
            <person name="Margolles A."/>
            <person name="Gueimonde M."/>
            <person name="Sanchez B."/>
        </authorList>
    </citation>
    <scope>NUCLEOTIDE SEQUENCE [LARGE SCALE GENOMIC DNA]</scope>
    <source>
        <strain evidence="4 5">DSM 14505</strain>
    </source>
</reference>
<sequence>MSNNEKEDYMKETEEEAKRRPPEEKEGIQEPRTTGYKPLQLGIIIFVILVLILVGFGIGTDWFGVSN</sequence>
<dbReference type="RefSeq" id="WP_006829025.1">
    <property type="nucleotide sequence ID" value="NZ_AJYB01000014.1"/>
</dbReference>
<dbReference type="EMBL" id="AJYB01000014">
    <property type="protein sequence ID" value="EIM07557.1"/>
    <property type="molecule type" value="Genomic_DNA"/>
</dbReference>
<reference evidence="3" key="3">
    <citation type="submission" date="2016-10" db="EMBL/GenBank/DDBJ databases">
        <authorList>
            <person name="See-Too W.S."/>
        </authorList>
    </citation>
    <scope>NUCLEOTIDE SEQUENCE</scope>
    <source>
        <strain evidence="3">DSM 14505</strain>
    </source>
</reference>
<evidence type="ECO:0000313" key="6">
    <source>
        <dbReference type="Proteomes" id="UP000092661"/>
    </source>
</evidence>
<feature type="compositionally biased region" description="Basic and acidic residues" evidence="1">
    <location>
        <begin position="1"/>
        <end position="29"/>
    </location>
</feature>
<dbReference type="eggNOG" id="ENOG502ZN5U">
    <property type="taxonomic scope" value="Bacteria"/>
</dbReference>
<evidence type="ECO:0000313" key="3">
    <source>
        <dbReference type="EMBL" id="ANU09838.1"/>
    </source>
</evidence>
<keyword evidence="2" id="KW-0472">Membrane</keyword>
<reference evidence="6" key="2">
    <citation type="submission" date="2016-07" db="EMBL/GenBank/DDBJ databases">
        <authorList>
            <person name="See-Too W.S."/>
        </authorList>
    </citation>
    <scope>NUCLEOTIDE SEQUENCE [LARGE SCALE GENOMIC DNA]</scope>
    <source>
        <strain evidence="6">DSM 14505</strain>
    </source>
</reference>
<keyword evidence="2" id="KW-0812">Transmembrane</keyword>
<dbReference type="KEGG" id="pana:BBH88_05760"/>
<feature type="transmembrane region" description="Helical" evidence="2">
    <location>
        <begin position="39"/>
        <end position="58"/>
    </location>
</feature>
<evidence type="ECO:0000313" key="4">
    <source>
        <dbReference type="EMBL" id="EIM07557.1"/>
    </source>
</evidence>
<dbReference type="EMBL" id="CP016534">
    <property type="protein sequence ID" value="ANU09838.1"/>
    <property type="molecule type" value="Genomic_DNA"/>
</dbReference>